<keyword evidence="2" id="KW-0677">Repeat</keyword>
<dbReference type="InterPro" id="IPR004146">
    <property type="entry name" value="DC1"/>
</dbReference>
<dbReference type="AlphaFoldDB" id="A0AAD9TDF7"/>
<dbReference type="Proteomes" id="UP001280121">
    <property type="component" value="Unassembled WGS sequence"/>
</dbReference>
<dbReference type="Gene3D" id="3.30.60.90">
    <property type="match status" value="1"/>
</dbReference>
<dbReference type="Pfam" id="PF03107">
    <property type="entry name" value="C1_2"/>
    <property type="match status" value="1"/>
</dbReference>
<dbReference type="SUPFAM" id="SSF57889">
    <property type="entry name" value="Cysteine-rich domain"/>
    <property type="match status" value="1"/>
</dbReference>
<keyword evidence="7" id="KW-1185">Reference proteome</keyword>
<feature type="domain" description="DC1" evidence="5">
    <location>
        <begin position="34"/>
        <end position="76"/>
    </location>
</feature>
<protein>
    <recommendedName>
        <fullName evidence="5">DC1 domain-containing protein</fullName>
    </recommendedName>
</protein>
<gene>
    <name evidence="6" type="ORF">Ddye_028507</name>
</gene>
<evidence type="ECO:0000313" key="7">
    <source>
        <dbReference type="Proteomes" id="UP001280121"/>
    </source>
</evidence>
<dbReference type="InterPro" id="IPR043145">
    <property type="entry name" value="Znf_ZZ_sf"/>
</dbReference>
<sequence>MLVIYSYFYLSRLDLCGLSLLLLLFSRSQVKIHPSHSDQELELKSYGKVYICNGCKELGIGSRYRCKQCDFDLHEDNLHRSAYGAKRKGLQSVLFQEIFQVGSMFYMQ</sequence>
<keyword evidence="4" id="KW-0862">Zinc</keyword>
<keyword evidence="1" id="KW-0479">Metal-binding</keyword>
<evidence type="ECO:0000256" key="4">
    <source>
        <dbReference type="ARBA" id="ARBA00022833"/>
    </source>
</evidence>
<dbReference type="PANTHER" id="PTHR46477:SF5">
    <property type="entry name" value="PHORBOL-ESTER_DAG-TYPE DOMAIN-CONTAINING PROTEIN"/>
    <property type="match status" value="1"/>
</dbReference>
<accession>A0AAD9TDF7</accession>
<proteinExistence type="predicted"/>
<evidence type="ECO:0000259" key="5">
    <source>
        <dbReference type="Pfam" id="PF03107"/>
    </source>
</evidence>
<reference evidence="6" key="1">
    <citation type="journal article" date="2023" name="Plant J.">
        <title>Genome sequences and population genomics provide insights into the demographic history, inbreeding, and mutation load of two 'living fossil' tree species of Dipteronia.</title>
        <authorList>
            <person name="Feng Y."/>
            <person name="Comes H.P."/>
            <person name="Chen J."/>
            <person name="Zhu S."/>
            <person name="Lu R."/>
            <person name="Zhang X."/>
            <person name="Li P."/>
            <person name="Qiu J."/>
            <person name="Olsen K.M."/>
            <person name="Qiu Y."/>
        </authorList>
    </citation>
    <scope>NUCLEOTIDE SEQUENCE</scope>
    <source>
        <strain evidence="6">KIB01</strain>
    </source>
</reference>
<comment type="caution">
    <text evidence="6">The sequence shown here is derived from an EMBL/GenBank/DDBJ whole genome shotgun (WGS) entry which is preliminary data.</text>
</comment>
<evidence type="ECO:0000313" key="6">
    <source>
        <dbReference type="EMBL" id="KAK2633715.1"/>
    </source>
</evidence>
<evidence type="ECO:0000256" key="2">
    <source>
        <dbReference type="ARBA" id="ARBA00022737"/>
    </source>
</evidence>
<keyword evidence="3" id="KW-0863">Zinc-finger</keyword>
<dbReference type="EMBL" id="JANJYI010000009">
    <property type="protein sequence ID" value="KAK2633715.1"/>
    <property type="molecule type" value="Genomic_DNA"/>
</dbReference>
<name>A0AAD9TDF7_9ROSI</name>
<dbReference type="PANTHER" id="PTHR46477">
    <property type="entry name" value="CYSTEINE/HISTIDINE-RICH C1 DOMAIN FAMILY PROTEIN"/>
    <property type="match status" value="1"/>
</dbReference>
<dbReference type="InterPro" id="IPR046349">
    <property type="entry name" value="C1-like_sf"/>
</dbReference>
<dbReference type="GO" id="GO:0008270">
    <property type="term" value="F:zinc ion binding"/>
    <property type="evidence" value="ECO:0007669"/>
    <property type="project" value="UniProtKB-KW"/>
</dbReference>
<evidence type="ECO:0000256" key="3">
    <source>
        <dbReference type="ARBA" id="ARBA00022771"/>
    </source>
</evidence>
<evidence type="ECO:0000256" key="1">
    <source>
        <dbReference type="ARBA" id="ARBA00022723"/>
    </source>
</evidence>
<organism evidence="6 7">
    <name type="scientific">Dipteronia dyeriana</name>
    <dbReference type="NCBI Taxonomy" id="168575"/>
    <lineage>
        <taxon>Eukaryota</taxon>
        <taxon>Viridiplantae</taxon>
        <taxon>Streptophyta</taxon>
        <taxon>Embryophyta</taxon>
        <taxon>Tracheophyta</taxon>
        <taxon>Spermatophyta</taxon>
        <taxon>Magnoliopsida</taxon>
        <taxon>eudicotyledons</taxon>
        <taxon>Gunneridae</taxon>
        <taxon>Pentapetalae</taxon>
        <taxon>rosids</taxon>
        <taxon>malvids</taxon>
        <taxon>Sapindales</taxon>
        <taxon>Sapindaceae</taxon>
        <taxon>Hippocastanoideae</taxon>
        <taxon>Acereae</taxon>
        <taxon>Dipteronia</taxon>
    </lineage>
</organism>